<dbReference type="GO" id="GO:0019104">
    <property type="term" value="F:DNA N-glycosylase activity"/>
    <property type="evidence" value="ECO:0007669"/>
    <property type="project" value="UniProtKB-UniRule"/>
</dbReference>
<dbReference type="InterPro" id="IPR003265">
    <property type="entry name" value="HhH-GPD_domain"/>
</dbReference>
<evidence type="ECO:0000256" key="11">
    <source>
        <dbReference type="ARBA" id="ARBA00023295"/>
    </source>
</evidence>
<feature type="binding site" evidence="12">
    <location>
        <position position="270"/>
    </location>
    <ligand>
        <name>[4Fe-4S] cluster</name>
        <dbReference type="ChEBI" id="CHEBI:49883"/>
    </ligand>
</feature>
<feature type="compositionally biased region" description="Low complexity" evidence="13">
    <location>
        <begin position="15"/>
        <end position="32"/>
    </location>
</feature>
<proteinExistence type="inferred from homology"/>
<keyword evidence="15" id="KW-0540">Nuclease</keyword>
<keyword evidence="4 12" id="KW-0227">DNA damage</keyword>
<dbReference type="GO" id="GO:0006285">
    <property type="term" value="P:base-excision repair, AP site formation"/>
    <property type="evidence" value="ECO:0007669"/>
    <property type="project" value="TreeGrafter"/>
</dbReference>
<comment type="caution">
    <text evidence="15">The sequence shown here is derived from an EMBL/GenBank/DDBJ whole genome shotgun (WGS) entry which is preliminary data.</text>
</comment>
<dbReference type="Pfam" id="PF00730">
    <property type="entry name" value="HhH-GPD"/>
    <property type="match status" value="1"/>
</dbReference>
<dbReference type="PROSITE" id="PS00764">
    <property type="entry name" value="ENDONUCLEASE_III_1"/>
    <property type="match status" value="1"/>
</dbReference>
<keyword evidence="3 12" id="KW-0479">Metal-binding</keyword>
<keyword evidence="7 12" id="KW-0411">Iron-sulfur</keyword>
<evidence type="ECO:0000256" key="12">
    <source>
        <dbReference type="HAMAP-Rule" id="MF_00942"/>
    </source>
</evidence>
<dbReference type="Gene3D" id="1.10.1670.10">
    <property type="entry name" value="Helix-hairpin-Helix base-excision DNA repair enzymes (C-terminal)"/>
    <property type="match status" value="1"/>
</dbReference>
<keyword evidence="6 12" id="KW-0408">Iron</keyword>
<dbReference type="SMART" id="SM00525">
    <property type="entry name" value="FES"/>
    <property type="match status" value="1"/>
</dbReference>
<keyword evidence="10 12" id="KW-0456">Lyase</keyword>
<dbReference type="InterPro" id="IPR003651">
    <property type="entry name" value="Endonuclease3_FeS-loop_motif"/>
</dbReference>
<dbReference type="InterPro" id="IPR005759">
    <property type="entry name" value="Nth"/>
</dbReference>
<dbReference type="AlphaFoldDB" id="A0A933SBZ5"/>
<evidence type="ECO:0000256" key="6">
    <source>
        <dbReference type="ARBA" id="ARBA00023004"/>
    </source>
</evidence>
<dbReference type="CDD" id="cd00056">
    <property type="entry name" value="ENDO3c"/>
    <property type="match status" value="1"/>
</dbReference>
<evidence type="ECO:0000256" key="7">
    <source>
        <dbReference type="ARBA" id="ARBA00023014"/>
    </source>
</evidence>
<evidence type="ECO:0000256" key="3">
    <source>
        <dbReference type="ARBA" id="ARBA00022723"/>
    </source>
</evidence>
<sequence>MPRKSPRSRRGSNGGSPRVPSSPRVRSAPGQSRTRDSRSSRAAHTLKGARPAEGAAKKKAVRKKAALAPRKVKPVTGKKALTPDPVRVATLLDLLREHYPDAKCALNFETPLQLLIATILSAQCTDERVNMTTPALFAQYPTAAALAGASQEAIEELVRSTGFFRNKAKSVREACADIVAKHGGEVPRDLDALTALRGVGRKTANVVLGNAFGISSGIVVDTHVTRLSNRLGLTSEQDAVKIEFALQPLVPREAWVLFSHWLILHGRAVCNAKKPRCSQCPLAPHCPRTGVTVSQ</sequence>
<feature type="region of interest" description="Disordered" evidence="13">
    <location>
        <begin position="1"/>
        <end position="78"/>
    </location>
</feature>
<protein>
    <recommendedName>
        <fullName evidence="12">Endonuclease III</fullName>
        <ecNumber evidence="12">4.2.99.18</ecNumber>
    </recommendedName>
    <alternativeName>
        <fullName evidence="12">DNA-(apurinic or apyrimidinic site) lyase</fullName>
    </alternativeName>
</protein>
<keyword evidence="8 12" id="KW-0238">DNA-binding</keyword>
<dbReference type="InterPro" id="IPR023170">
    <property type="entry name" value="HhH_base_excis_C"/>
</dbReference>
<comment type="catalytic activity">
    <reaction evidence="12">
        <text>2'-deoxyribonucleotide-(2'-deoxyribose 5'-phosphate)-2'-deoxyribonucleotide-DNA = a 3'-end 2'-deoxyribonucleotide-(2,3-dehydro-2,3-deoxyribose 5'-phosphate)-DNA + a 5'-end 5'-phospho-2'-deoxyribonucleoside-DNA + H(+)</text>
        <dbReference type="Rhea" id="RHEA:66592"/>
        <dbReference type="Rhea" id="RHEA-COMP:13180"/>
        <dbReference type="Rhea" id="RHEA-COMP:16897"/>
        <dbReference type="Rhea" id="RHEA-COMP:17067"/>
        <dbReference type="ChEBI" id="CHEBI:15378"/>
        <dbReference type="ChEBI" id="CHEBI:136412"/>
        <dbReference type="ChEBI" id="CHEBI:157695"/>
        <dbReference type="ChEBI" id="CHEBI:167181"/>
        <dbReference type="EC" id="4.2.99.18"/>
    </reaction>
</comment>
<gene>
    <name evidence="12 15" type="primary">nth</name>
    <name evidence="15" type="ORF">HZA61_04020</name>
</gene>
<keyword evidence="11 12" id="KW-0326">Glycosidase</keyword>
<evidence type="ECO:0000256" key="8">
    <source>
        <dbReference type="ARBA" id="ARBA00023125"/>
    </source>
</evidence>
<organism evidence="15 16">
    <name type="scientific">Eiseniibacteriota bacterium</name>
    <dbReference type="NCBI Taxonomy" id="2212470"/>
    <lineage>
        <taxon>Bacteria</taxon>
        <taxon>Candidatus Eiseniibacteriota</taxon>
    </lineage>
</organism>
<dbReference type="FunFam" id="1.10.340.30:FF:000001">
    <property type="entry name" value="Endonuclease III"/>
    <property type="match status" value="1"/>
</dbReference>
<dbReference type="InterPro" id="IPR004035">
    <property type="entry name" value="Endouclease-III_FeS-bd_BS"/>
</dbReference>
<comment type="similarity">
    <text evidence="1 12">Belongs to the Nth/MutY family.</text>
</comment>
<comment type="function">
    <text evidence="12">DNA repair enzyme that has both DNA N-glycosylase activity and AP-lyase activity. The DNA N-glycosylase activity releases various damaged pyrimidines from DNA by cleaving the N-glycosidic bond, leaving an AP (apurinic/apyrimidinic) site. The AP-lyase activity cleaves the phosphodiester bond 3' to the AP site by a beta-elimination, leaving a 3'-terminal unsaturated sugar and a product with a terminal 5'-phosphate.</text>
</comment>
<name>A0A933SBZ5_UNCEI</name>
<dbReference type="GO" id="GO:0003677">
    <property type="term" value="F:DNA binding"/>
    <property type="evidence" value="ECO:0007669"/>
    <property type="project" value="UniProtKB-UniRule"/>
</dbReference>
<evidence type="ECO:0000256" key="13">
    <source>
        <dbReference type="SAM" id="MobiDB-lite"/>
    </source>
</evidence>
<dbReference type="InterPro" id="IPR000445">
    <property type="entry name" value="HhH_motif"/>
</dbReference>
<evidence type="ECO:0000256" key="2">
    <source>
        <dbReference type="ARBA" id="ARBA00022485"/>
    </source>
</evidence>
<accession>A0A933SBZ5</accession>
<evidence type="ECO:0000256" key="4">
    <source>
        <dbReference type="ARBA" id="ARBA00022763"/>
    </source>
</evidence>
<dbReference type="GO" id="GO:0140078">
    <property type="term" value="F:class I DNA-(apurinic or apyrimidinic site) endonuclease activity"/>
    <property type="evidence" value="ECO:0007669"/>
    <property type="project" value="UniProtKB-EC"/>
</dbReference>
<feature type="compositionally biased region" description="Basic residues" evidence="13">
    <location>
        <begin position="1"/>
        <end position="10"/>
    </location>
</feature>
<feature type="binding site" evidence="12">
    <location>
        <position position="280"/>
    </location>
    <ligand>
        <name>[4Fe-4S] cluster</name>
        <dbReference type="ChEBI" id="CHEBI:49883"/>
    </ligand>
</feature>
<dbReference type="Gene3D" id="1.10.340.30">
    <property type="entry name" value="Hypothetical protein, domain 2"/>
    <property type="match status" value="1"/>
</dbReference>
<evidence type="ECO:0000256" key="10">
    <source>
        <dbReference type="ARBA" id="ARBA00023239"/>
    </source>
</evidence>
<dbReference type="FunFam" id="1.10.1670.10:FF:000001">
    <property type="entry name" value="Endonuclease III"/>
    <property type="match status" value="1"/>
</dbReference>
<dbReference type="Proteomes" id="UP000696931">
    <property type="component" value="Unassembled WGS sequence"/>
</dbReference>
<keyword evidence="9 12" id="KW-0234">DNA repair</keyword>
<evidence type="ECO:0000256" key="5">
    <source>
        <dbReference type="ARBA" id="ARBA00022801"/>
    </source>
</evidence>
<dbReference type="Pfam" id="PF00633">
    <property type="entry name" value="HHH"/>
    <property type="match status" value="1"/>
</dbReference>
<feature type="binding site" evidence="12">
    <location>
        <position position="277"/>
    </location>
    <ligand>
        <name>[4Fe-4S] cluster</name>
        <dbReference type="ChEBI" id="CHEBI:49883"/>
    </ligand>
</feature>
<reference evidence="15" key="1">
    <citation type="submission" date="2020-07" db="EMBL/GenBank/DDBJ databases">
        <title>Huge and variable diversity of episymbiotic CPR bacteria and DPANN archaea in groundwater ecosystems.</title>
        <authorList>
            <person name="He C.Y."/>
            <person name="Keren R."/>
            <person name="Whittaker M."/>
            <person name="Farag I.F."/>
            <person name="Doudna J."/>
            <person name="Cate J.H.D."/>
            <person name="Banfield J.F."/>
        </authorList>
    </citation>
    <scope>NUCLEOTIDE SEQUENCE</scope>
    <source>
        <strain evidence="15">NC_groundwater_1813_Pr3_B-0.1um_71_17</strain>
    </source>
</reference>
<feature type="compositionally biased region" description="Basic residues" evidence="13">
    <location>
        <begin position="57"/>
        <end position="73"/>
    </location>
</feature>
<dbReference type="PANTHER" id="PTHR10359:SF18">
    <property type="entry name" value="ENDONUCLEASE III"/>
    <property type="match status" value="1"/>
</dbReference>
<keyword evidence="15" id="KW-0255">Endonuclease</keyword>
<dbReference type="GO" id="GO:0051539">
    <property type="term" value="F:4 iron, 4 sulfur cluster binding"/>
    <property type="evidence" value="ECO:0007669"/>
    <property type="project" value="UniProtKB-UniRule"/>
</dbReference>
<keyword evidence="2 12" id="KW-0004">4Fe-4S</keyword>
<dbReference type="NCBIfam" id="TIGR01083">
    <property type="entry name" value="nth"/>
    <property type="match status" value="1"/>
</dbReference>
<dbReference type="HAMAP" id="MF_00942">
    <property type="entry name" value="Nth"/>
    <property type="match status" value="1"/>
</dbReference>
<evidence type="ECO:0000256" key="9">
    <source>
        <dbReference type="ARBA" id="ARBA00023204"/>
    </source>
</evidence>
<dbReference type="InterPro" id="IPR011257">
    <property type="entry name" value="DNA_glycosylase"/>
</dbReference>
<dbReference type="PANTHER" id="PTHR10359">
    <property type="entry name" value="A/G-SPECIFIC ADENINE GLYCOSYLASE/ENDONUCLEASE III"/>
    <property type="match status" value="1"/>
</dbReference>
<evidence type="ECO:0000259" key="14">
    <source>
        <dbReference type="SMART" id="SM00478"/>
    </source>
</evidence>
<comment type="cofactor">
    <cofactor evidence="12">
        <name>[4Fe-4S] cluster</name>
        <dbReference type="ChEBI" id="CHEBI:49883"/>
    </cofactor>
    <text evidence="12">Binds 1 [4Fe-4S] cluster.</text>
</comment>
<dbReference type="SUPFAM" id="SSF48150">
    <property type="entry name" value="DNA-glycosylase"/>
    <property type="match status" value="1"/>
</dbReference>
<dbReference type="SMART" id="SM00478">
    <property type="entry name" value="ENDO3c"/>
    <property type="match status" value="1"/>
</dbReference>
<dbReference type="EC" id="4.2.99.18" evidence="12"/>
<feature type="binding site" evidence="12">
    <location>
        <position position="286"/>
    </location>
    <ligand>
        <name>[4Fe-4S] cluster</name>
        <dbReference type="ChEBI" id="CHEBI:49883"/>
    </ligand>
</feature>
<evidence type="ECO:0000313" key="15">
    <source>
        <dbReference type="EMBL" id="MBI5168636.1"/>
    </source>
</evidence>
<keyword evidence="5 12" id="KW-0378">Hydrolase</keyword>
<feature type="domain" description="HhH-GPD" evidence="14">
    <location>
        <begin position="120"/>
        <end position="268"/>
    </location>
</feature>
<evidence type="ECO:0000256" key="1">
    <source>
        <dbReference type="ARBA" id="ARBA00008343"/>
    </source>
</evidence>
<dbReference type="EMBL" id="JACRIW010000031">
    <property type="protein sequence ID" value="MBI5168636.1"/>
    <property type="molecule type" value="Genomic_DNA"/>
</dbReference>
<evidence type="ECO:0000313" key="16">
    <source>
        <dbReference type="Proteomes" id="UP000696931"/>
    </source>
</evidence>
<dbReference type="GO" id="GO:0046872">
    <property type="term" value="F:metal ion binding"/>
    <property type="evidence" value="ECO:0007669"/>
    <property type="project" value="UniProtKB-KW"/>
</dbReference>